<evidence type="ECO:0000313" key="1">
    <source>
        <dbReference type="EMBL" id="MCT8328836.1"/>
    </source>
</evidence>
<keyword evidence="2" id="KW-1185">Reference proteome</keyword>
<evidence type="ECO:0008006" key="3">
    <source>
        <dbReference type="Google" id="ProtNLM"/>
    </source>
</evidence>
<dbReference type="RefSeq" id="WP_261494255.1">
    <property type="nucleotide sequence ID" value="NZ_JAOCQF010000001.1"/>
</dbReference>
<comment type="caution">
    <text evidence="1">The sequence shown here is derived from an EMBL/GenBank/DDBJ whole genome shotgun (WGS) entry which is preliminary data.</text>
</comment>
<organism evidence="1 2">
    <name type="scientific">Albidovulum sediminis</name>
    <dbReference type="NCBI Taxonomy" id="3066345"/>
    <lineage>
        <taxon>Bacteria</taxon>
        <taxon>Pseudomonadati</taxon>
        <taxon>Pseudomonadota</taxon>
        <taxon>Alphaproteobacteria</taxon>
        <taxon>Rhodobacterales</taxon>
        <taxon>Paracoccaceae</taxon>
        <taxon>Albidovulum</taxon>
    </lineage>
</organism>
<protein>
    <recommendedName>
        <fullName evidence="3">DUF1127 domain-containing protein</fullName>
    </recommendedName>
</protein>
<name>A0ABT2NIT7_9RHOB</name>
<gene>
    <name evidence="1" type="ORF">N5I32_04820</name>
</gene>
<sequence>MLRHLATRWRASFQARDQRRVVADLPAHLLRDIGLGDAVGQPDVLRAVLRGGG</sequence>
<dbReference type="EMBL" id="JAOCQF010000001">
    <property type="protein sequence ID" value="MCT8328836.1"/>
    <property type="molecule type" value="Genomic_DNA"/>
</dbReference>
<proteinExistence type="predicted"/>
<reference evidence="2" key="1">
    <citation type="submission" date="2023-07" db="EMBL/GenBank/DDBJ databases">
        <title>Defluviimonas sediminis sp. nov., isolated from mangrove sediment.</title>
        <authorList>
            <person name="Liu L."/>
            <person name="Li J."/>
            <person name="Huang Y."/>
            <person name="Pan J."/>
            <person name="Li M."/>
        </authorList>
    </citation>
    <scope>NUCLEOTIDE SEQUENCE [LARGE SCALE GENOMIC DNA]</scope>
    <source>
        <strain evidence="2">FT324</strain>
    </source>
</reference>
<dbReference type="Proteomes" id="UP001205601">
    <property type="component" value="Unassembled WGS sequence"/>
</dbReference>
<evidence type="ECO:0000313" key="2">
    <source>
        <dbReference type="Proteomes" id="UP001205601"/>
    </source>
</evidence>
<accession>A0ABT2NIT7</accession>